<dbReference type="SUPFAM" id="SSF69118">
    <property type="entry name" value="AhpD-like"/>
    <property type="match status" value="1"/>
</dbReference>
<evidence type="ECO:0000313" key="5">
    <source>
        <dbReference type="Proteomes" id="UP000584325"/>
    </source>
</evidence>
<proteinExistence type="predicted"/>
<organism evidence="2 5">
    <name type="scientific">Pseudoduganella umbonata</name>
    <dbReference type="NCBI Taxonomy" id="864828"/>
    <lineage>
        <taxon>Bacteria</taxon>
        <taxon>Pseudomonadati</taxon>
        <taxon>Pseudomonadota</taxon>
        <taxon>Betaproteobacteria</taxon>
        <taxon>Burkholderiales</taxon>
        <taxon>Oxalobacteraceae</taxon>
        <taxon>Telluria group</taxon>
        <taxon>Pseudoduganella</taxon>
    </lineage>
</organism>
<dbReference type="InterPro" id="IPR004675">
    <property type="entry name" value="AhpD_core"/>
</dbReference>
<keyword evidence="2" id="KW-0575">Peroxidase</keyword>
<protein>
    <submittedName>
        <fullName evidence="3">Carboxymuconolactone decarboxylase family protein</fullName>
    </submittedName>
    <submittedName>
        <fullName evidence="2">Putative peroxidase-related enzyme</fullName>
    </submittedName>
</protein>
<sequence length="180" mass="18439">MNRLFNQPASAATGHSAQLFGAIKGAIGVVPNAYAAIGSNSPVALEAALSLDAALKEGSLTARDIEVVKLAVSELAGCDYCLAAHTLAGRKAGLSQEAMLLLRKGEATGDARIDALTAFVRTVVGTSGTVPVEVVEAVRAAGVTDPQIVDTLLAVASITFTNLFNRVHDTVLDFPAAPKV</sequence>
<dbReference type="InterPro" id="IPR029032">
    <property type="entry name" value="AhpD-like"/>
</dbReference>
<dbReference type="RefSeq" id="WP_137313770.1">
    <property type="nucleotide sequence ID" value="NZ_CP040017.1"/>
</dbReference>
<dbReference type="AlphaFoldDB" id="A0A4P8HQN4"/>
<dbReference type="EMBL" id="JACHXS010000006">
    <property type="protein sequence ID" value="MBB3222589.1"/>
    <property type="molecule type" value="Genomic_DNA"/>
</dbReference>
<dbReference type="InterPro" id="IPR003779">
    <property type="entry name" value="CMD-like"/>
</dbReference>
<dbReference type="PANTHER" id="PTHR35446:SF3">
    <property type="entry name" value="CMD DOMAIN-CONTAINING PROTEIN"/>
    <property type="match status" value="1"/>
</dbReference>
<dbReference type="Gene3D" id="1.20.1290.10">
    <property type="entry name" value="AhpD-like"/>
    <property type="match status" value="1"/>
</dbReference>
<evidence type="ECO:0000313" key="4">
    <source>
        <dbReference type="Proteomes" id="UP000298763"/>
    </source>
</evidence>
<dbReference type="OrthoDB" id="3667834at2"/>
<dbReference type="PANTHER" id="PTHR35446">
    <property type="entry name" value="SI:CH211-175M2.5"/>
    <property type="match status" value="1"/>
</dbReference>
<reference evidence="2 5" key="2">
    <citation type="submission" date="2020-08" db="EMBL/GenBank/DDBJ databases">
        <title>Genomic Encyclopedia of Type Strains, Phase III (KMG-III): the genomes of soil and plant-associated and newly described type strains.</title>
        <authorList>
            <person name="Whitman W."/>
        </authorList>
    </citation>
    <scope>NUCLEOTIDE SEQUENCE [LARGE SCALE GENOMIC DNA]</scope>
    <source>
        <strain evidence="2 5">CECT 7753</strain>
    </source>
</reference>
<keyword evidence="2" id="KW-0560">Oxidoreductase</keyword>
<evidence type="ECO:0000313" key="2">
    <source>
        <dbReference type="EMBL" id="MBB3222589.1"/>
    </source>
</evidence>
<dbReference type="EMBL" id="CP040017">
    <property type="protein sequence ID" value="QCP10892.1"/>
    <property type="molecule type" value="Genomic_DNA"/>
</dbReference>
<dbReference type="Proteomes" id="UP000298763">
    <property type="component" value="Chromosome"/>
</dbReference>
<name>A0A4P8HQN4_9BURK</name>
<reference evidence="3 4" key="1">
    <citation type="submission" date="2019-05" db="EMBL/GenBank/DDBJ databases">
        <title>Draft Genome Sequences of Six Type Strains of the Genus Massilia.</title>
        <authorList>
            <person name="Miess H."/>
            <person name="Frediansyhah A."/>
            <person name="Gross H."/>
        </authorList>
    </citation>
    <scope>NUCLEOTIDE SEQUENCE [LARGE SCALE GENOMIC DNA]</scope>
    <source>
        <strain evidence="3 4">DSMZ 26121</strain>
    </source>
</reference>
<dbReference type="GO" id="GO:0051920">
    <property type="term" value="F:peroxiredoxin activity"/>
    <property type="evidence" value="ECO:0007669"/>
    <property type="project" value="InterPro"/>
</dbReference>
<keyword evidence="4" id="KW-1185">Reference proteome</keyword>
<accession>A0A4P8HQN4</accession>
<evidence type="ECO:0000313" key="3">
    <source>
        <dbReference type="EMBL" id="QCP10892.1"/>
    </source>
</evidence>
<feature type="domain" description="Carboxymuconolactone decarboxylase-like" evidence="1">
    <location>
        <begin position="48"/>
        <end position="106"/>
    </location>
</feature>
<dbReference type="Pfam" id="PF02627">
    <property type="entry name" value="CMD"/>
    <property type="match status" value="1"/>
</dbReference>
<dbReference type="NCBIfam" id="TIGR00778">
    <property type="entry name" value="ahpD_dom"/>
    <property type="match status" value="1"/>
</dbReference>
<evidence type="ECO:0000259" key="1">
    <source>
        <dbReference type="Pfam" id="PF02627"/>
    </source>
</evidence>
<dbReference type="Proteomes" id="UP000584325">
    <property type="component" value="Unassembled WGS sequence"/>
</dbReference>
<gene>
    <name evidence="3" type="ORF">FCL38_10990</name>
    <name evidence="2" type="ORF">FHS02_003412</name>
</gene>